<protein>
    <submittedName>
        <fullName evidence="1">Uncharacterized protein</fullName>
    </submittedName>
</protein>
<dbReference type="OrthoDB" id="247231at2157"/>
<sequence>MPNTIKQSGDGLALQVTKPARAAGLVEEIDDETTRLADIHVFAFDGLLLVVDIDRIADENIVELVTSAALDTVSIHRVANASVQIAGNGYQVQLPGAADARFHAGDRAPCTPAPNLLVIAAEGSERVAADMATIRREQV</sequence>
<evidence type="ECO:0000313" key="1">
    <source>
        <dbReference type="EMBL" id="SIR66770.1"/>
    </source>
</evidence>
<reference evidence="2" key="1">
    <citation type="submission" date="2017-01" db="EMBL/GenBank/DDBJ databases">
        <authorList>
            <person name="Varghese N."/>
            <person name="Submissions S."/>
        </authorList>
    </citation>
    <scope>NUCLEOTIDE SEQUENCE [LARGE SCALE GENOMIC DNA]</scope>
    <source>
        <strain evidence="2">CGMCC 1.7737</strain>
    </source>
</reference>
<dbReference type="AlphaFoldDB" id="A0A1N7CTA4"/>
<dbReference type="Proteomes" id="UP000186914">
    <property type="component" value="Unassembled WGS sequence"/>
</dbReference>
<keyword evidence="2" id="KW-1185">Reference proteome</keyword>
<accession>A0A1N7CTA4</accession>
<name>A0A1N7CTA4_9EURY</name>
<dbReference type="EMBL" id="FTNO01000003">
    <property type="protein sequence ID" value="SIR66770.1"/>
    <property type="molecule type" value="Genomic_DNA"/>
</dbReference>
<dbReference type="RefSeq" id="WP_076431173.1">
    <property type="nucleotide sequence ID" value="NZ_FTNO01000003.1"/>
</dbReference>
<proteinExistence type="predicted"/>
<organism evidence="1 2">
    <name type="scientific">Haladaptatus litoreus</name>
    <dbReference type="NCBI Taxonomy" id="553468"/>
    <lineage>
        <taxon>Archaea</taxon>
        <taxon>Methanobacteriati</taxon>
        <taxon>Methanobacteriota</taxon>
        <taxon>Stenosarchaea group</taxon>
        <taxon>Halobacteria</taxon>
        <taxon>Halobacteriales</taxon>
        <taxon>Haladaptataceae</taxon>
        <taxon>Haladaptatus</taxon>
    </lineage>
</organism>
<gene>
    <name evidence="1" type="ORF">SAMN05421858_3235</name>
</gene>
<evidence type="ECO:0000313" key="2">
    <source>
        <dbReference type="Proteomes" id="UP000186914"/>
    </source>
</evidence>